<keyword evidence="7 17" id="KW-0418">Kinase</keyword>
<evidence type="ECO:0000256" key="5">
    <source>
        <dbReference type="ARBA" id="ARBA00022679"/>
    </source>
</evidence>
<proteinExistence type="predicted"/>
<dbReference type="Pfam" id="PF00672">
    <property type="entry name" value="HAMP"/>
    <property type="match status" value="1"/>
</dbReference>
<dbReference type="InterPro" id="IPR036890">
    <property type="entry name" value="HATPase_C_sf"/>
</dbReference>
<protein>
    <recommendedName>
        <fullName evidence="13">Heme sensor protein HssS</fullName>
        <ecNumber evidence="3">2.7.13.3</ecNumber>
    </recommendedName>
</protein>
<evidence type="ECO:0000256" key="11">
    <source>
        <dbReference type="ARBA" id="ARBA00023136"/>
    </source>
</evidence>
<feature type="transmembrane region" description="Helical" evidence="14">
    <location>
        <begin position="52"/>
        <end position="70"/>
    </location>
</feature>
<dbReference type="SUPFAM" id="SSF158472">
    <property type="entry name" value="HAMP domain-like"/>
    <property type="match status" value="1"/>
</dbReference>
<dbReference type="InterPro" id="IPR003594">
    <property type="entry name" value="HATPase_dom"/>
</dbReference>
<comment type="subcellular location">
    <subcellularLocation>
        <location evidence="2">Membrane</location>
        <topology evidence="2">Multi-pass membrane protein</topology>
    </subcellularLocation>
</comment>
<dbReference type="InterPro" id="IPR004358">
    <property type="entry name" value="Sig_transdc_His_kin-like_C"/>
</dbReference>
<evidence type="ECO:0000259" key="16">
    <source>
        <dbReference type="PROSITE" id="PS50885"/>
    </source>
</evidence>
<evidence type="ECO:0000256" key="14">
    <source>
        <dbReference type="SAM" id="Phobius"/>
    </source>
</evidence>
<dbReference type="Pfam" id="PF02518">
    <property type="entry name" value="HATPase_c"/>
    <property type="match status" value="1"/>
</dbReference>
<dbReference type="EMBL" id="DWVY01000016">
    <property type="protein sequence ID" value="HJC74093.1"/>
    <property type="molecule type" value="Genomic_DNA"/>
</dbReference>
<accession>A0A9D2Q8V6</accession>
<dbReference type="InterPro" id="IPR036097">
    <property type="entry name" value="HisK_dim/P_sf"/>
</dbReference>
<dbReference type="Proteomes" id="UP000823902">
    <property type="component" value="Unassembled WGS sequence"/>
</dbReference>
<organism evidence="17 18">
    <name type="scientific">Candidatus Mediterraneibacter faecavium</name>
    <dbReference type="NCBI Taxonomy" id="2838668"/>
    <lineage>
        <taxon>Bacteria</taxon>
        <taxon>Bacillati</taxon>
        <taxon>Bacillota</taxon>
        <taxon>Clostridia</taxon>
        <taxon>Lachnospirales</taxon>
        <taxon>Lachnospiraceae</taxon>
        <taxon>Mediterraneibacter</taxon>
    </lineage>
</organism>
<dbReference type="SUPFAM" id="SSF55874">
    <property type="entry name" value="ATPase domain of HSP90 chaperone/DNA topoisomerase II/histidine kinase"/>
    <property type="match status" value="1"/>
</dbReference>
<dbReference type="PANTHER" id="PTHR45528">
    <property type="entry name" value="SENSOR HISTIDINE KINASE CPXA"/>
    <property type="match status" value="1"/>
</dbReference>
<gene>
    <name evidence="17" type="ORF">H9697_03980</name>
</gene>
<dbReference type="EC" id="2.7.13.3" evidence="3"/>
<evidence type="ECO:0000256" key="9">
    <source>
        <dbReference type="ARBA" id="ARBA00023012"/>
    </source>
</evidence>
<dbReference type="SMART" id="SM00387">
    <property type="entry name" value="HATPase_c"/>
    <property type="match status" value="1"/>
</dbReference>
<keyword evidence="8 14" id="KW-1133">Transmembrane helix</keyword>
<keyword evidence="11 14" id="KW-0472">Membrane</keyword>
<evidence type="ECO:0000313" key="17">
    <source>
        <dbReference type="EMBL" id="HJC74093.1"/>
    </source>
</evidence>
<evidence type="ECO:0000256" key="1">
    <source>
        <dbReference type="ARBA" id="ARBA00000085"/>
    </source>
</evidence>
<dbReference type="Gene3D" id="3.30.565.10">
    <property type="entry name" value="Histidine kinase-like ATPase, C-terminal domain"/>
    <property type="match status" value="1"/>
</dbReference>
<evidence type="ECO:0000256" key="13">
    <source>
        <dbReference type="ARBA" id="ARBA00040841"/>
    </source>
</evidence>
<name>A0A9D2Q8V6_9FIRM</name>
<evidence type="ECO:0000256" key="10">
    <source>
        <dbReference type="ARBA" id="ARBA00023026"/>
    </source>
</evidence>
<keyword evidence="6 14" id="KW-0812">Transmembrane</keyword>
<dbReference type="FunFam" id="3.30.565.10:FF:000006">
    <property type="entry name" value="Sensor histidine kinase WalK"/>
    <property type="match status" value="1"/>
</dbReference>
<dbReference type="Pfam" id="PF00512">
    <property type="entry name" value="HisKA"/>
    <property type="match status" value="1"/>
</dbReference>
<keyword evidence="9" id="KW-0902">Two-component regulatory system</keyword>
<feature type="transmembrane region" description="Helical" evidence="14">
    <location>
        <begin position="16"/>
        <end position="40"/>
    </location>
</feature>
<evidence type="ECO:0000256" key="2">
    <source>
        <dbReference type="ARBA" id="ARBA00004141"/>
    </source>
</evidence>
<dbReference type="InterPro" id="IPR005467">
    <property type="entry name" value="His_kinase_dom"/>
</dbReference>
<dbReference type="Gene3D" id="1.10.287.130">
    <property type="match status" value="1"/>
</dbReference>
<evidence type="ECO:0000256" key="4">
    <source>
        <dbReference type="ARBA" id="ARBA00022553"/>
    </source>
</evidence>
<dbReference type="CDD" id="cd00082">
    <property type="entry name" value="HisKA"/>
    <property type="match status" value="1"/>
</dbReference>
<evidence type="ECO:0000256" key="6">
    <source>
        <dbReference type="ARBA" id="ARBA00022692"/>
    </source>
</evidence>
<feature type="domain" description="Histidine kinase" evidence="15">
    <location>
        <begin position="133"/>
        <end position="346"/>
    </location>
</feature>
<dbReference type="SMART" id="SM00304">
    <property type="entry name" value="HAMP"/>
    <property type="match status" value="1"/>
</dbReference>
<comment type="caution">
    <text evidence="17">The sequence shown here is derived from an EMBL/GenBank/DDBJ whole genome shotgun (WGS) entry which is preliminary data.</text>
</comment>
<evidence type="ECO:0000313" key="18">
    <source>
        <dbReference type="Proteomes" id="UP000823902"/>
    </source>
</evidence>
<sequence length="352" mass="39433">MKKTGKGKWNYSLDFYFFWVNLCAFAVIVIVSALISALLYQFFHLTVQIPEAVYSVVLCIALGATVSHFLSKKILAPINKLGKAMSKVAQGDFTVKLETGSKLSEIRKLYGDFNLMVKELAATETLQMDFVSNVSHEFKTPISAIDGYATLLQGDSHLTEEQAEYTGKIIYNVRRLSGLVSNILLLSRIENQAIPAKKEKFRLDEQIRQAILALETKWTEKEIDLEAELEPVTYTGNEPLLLHVWLNLIDNAVKFSQKGGSIRIRLTASEQNILVSVRDHGCGIAETDLKRIFDKFYQTDTAHKEEGNGLGLALAQRILSIHQGRIEVENCRTGGCCFSVILPVVKESEKEK</sequence>
<dbReference type="CDD" id="cd00075">
    <property type="entry name" value="HATPase"/>
    <property type="match status" value="1"/>
</dbReference>
<evidence type="ECO:0000259" key="15">
    <source>
        <dbReference type="PROSITE" id="PS50109"/>
    </source>
</evidence>
<dbReference type="InterPro" id="IPR003660">
    <property type="entry name" value="HAMP_dom"/>
</dbReference>
<dbReference type="SMART" id="SM00388">
    <property type="entry name" value="HisKA"/>
    <property type="match status" value="1"/>
</dbReference>
<dbReference type="GO" id="GO:0000155">
    <property type="term" value="F:phosphorelay sensor kinase activity"/>
    <property type="evidence" value="ECO:0007669"/>
    <property type="project" value="InterPro"/>
</dbReference>
<keyword evidence="10" id="KW-0843">Virulence</keyword>
<evidence type="ECO:0000256" key="12">
    <source>
        <dbReference type="ARBA" id="ARBA00037219"/>
    </source>
</evidence>
<evidence type="ECO:0000256" key="8">
    <source>
        <dbReference type="ARBA" id="ARBA00022989"/>
    </source>
</evidence>
<comment type="function">
    <text evidence="12">Member of the two-component regulatory system HssS/HssR involved in intracellular heme homeostasis and tempering of staphylococcal virulence. HssS functions as a heme sensor histidine kinase which is autophosphorylated at a histidine residue and transfers its phosphate group to an aspartate residue of HssR. HssR/HssS activates the expression of hrtAB, an efflux pump, in response to extracellular heme, hemin, hemoglobin or blood.</text>
</comment>
<reference evidence="17" key="2">
    <citation type="submission" date="2021-04" db="EMBL/GenBank/DDBJ databases">
        <authorList>
            <person name="Gilroy R."/>
        </authorList>
    </citation>
    <scope>NUCLEOTIDE SEQUENCE</scope>
    <source>
        <strain evidence="17">CHK196-7946</strain>
    </source>
</reference>
<dbReference type="GO" id="GO:0005886">
    <property type="term" value="C:plasma membrane"/>
    <property type="evidence" value="ECO:0007669"/>
    <property type="project" value="TreeGrafter"/>
</dbReference>
<dbReference type="PANTHER" id="PTHR45528:SF11">
    <property type="entry name" value="HISTIDINE KINASE"/>
    <property type="match status" value="1"/>
</dbReference>
<reference evidence="17" key="1">
    <citation type="journal article" date="2021" name="PeerJ">
        <title>Extensive microbial diversity within the chicken gut microbiome revealed by metagenomics and culture.</title>
        <authorList>
            <person name="Gilroy R."/>
            <person name="Ravi A."/>
            <person name="Getino M."/>
            <person name="Pursley I."/>
            <person name="Horton D.L."/>
            <person name="Alikhan N.F."/>
            <person name="Baker D."/>
            <person name="Gharbi K."/>
            <person name="Hall N."/>
            <person name="Watson M."/>
            <person name="Adriaenssens E.M."/>
            <person name="Foster-Nyarko E."/>
            <person name="Jarju S."/>
            <person name="Secka A."/>
            <person name="Antonio M."/>
            <person name="Oren A."/>
            <person name="Chaudhuri R.R."/>
            <person name="La Ragione R."/>
            <person name="Hildebrand F."/>
            <person name="Pallen M.J."/>
        </authorList>
    </citation>
    <scope>NUCLEOTIDE SEQUENCE</scope>
    <source>
        <strain evidence="17">CHK196-7946</strain>
    </source>
</reference>
<keyword evidence="4" id="KW-0597">Phosphoprotein</keyword>
<keyword evidence="5" id="KW-0808">Transferase</keyword>
<dbReference type="InterPro" id="IPR050398">
    <property type="entry name" value="HssS/ArlS-like"/>
</dbReference>
<dbReference type="PROSITE" id="PS50109">
    <property type="entry name" value="HIS_KIN"/>
    <property type="match status" value="1"/>
</dbReference>
<dbReference type="SUPFAM" id="SSF47384">
    <property type="entry name" value="Homodimeric domain of signal transducing histidine kinase"/>
    <property type="match status" value="1"/>
</dbReference>
<dbReference type="InterPro" id="IPR003661">
    <property type="entry name" value="HisK_dim/P_dom"/>
</dbReference>
<evidence type="ECO:0000256" key="3">
    <source>
        <dbReference type="ARBA" id="ARBA00012438"/>
    </source>
</evidence>
<comment type="catalytic activity">
    <reaction evidence="1">
        <text>ATP + protein L-histidine = ADP + protein N-phospho-L-histidine.</text>
        <dbReference type="EC" id="2.7.13.3"/>
    </reaction>
</comment>
<dbReference type="PRINTS" id="PR00344">
    <property type="entry name" value="BCTRLSENSOR"/>
</dbReference>
<evidence type="ECO:0000256" key="7">
    <source>
        <dbReference type="ARBA" id="ARBA00022777"/>
    </source>
</evidence>
<dbReference type="Gene3D" id="6.10.340.10">
    <property type="match status" value="1"/>
</dbReference>
<feature type="domain" description="HAMP" evidence="16">
    <location>
        <begin position="72"/>
        <end position="125"/>
    </location>
</feature>
<dbReference type="PROSITE" id="PS50885">
    <property type="entry name" value="HAMP"/>
    <property type="match status" value="1"/>
</dbReference>
<dbReference type="AlphaFoldDB" id="A0A9D2Q8V6"/>
<dbReference type="CDD" id="cd06225">
    <property type="entry name" value="HAMP"/>
    <property type="match status" value="1"/>
</dbReference>
<dbReference type="FunFam" id="1.10.287.130:FF:000001">
    <property type="entry name" value="Two-component sensor histidine kinase"/>
    <property type="match status" value="1"/>
</dbReference>